<proteinExistence type="predicted"/>
<protein>
    <submittedName>
        <fullName evidence="2">Uncharacterized protein</fullName>
    </submittedName>
</protein>
<name>A0A401T641_CHIPU</name>
<evidence type="ECO:0000313" key="3">
    <source>
        <dbReference type="Proteomes" id="UP000287033"/>
    </source>
</evidence>
<evidence type="ECO:0000256" key="1">
    <source>
        <dbReference type="SAM" id="MobiDB-lite"/>
    </source>
</evidence>
<sequence length="265" mass="30728">MPEPSTVCKDYTDEQMANYFVPKGRPLRDKLPPPKPSPVKKKEDDQLYDPFPPARSPPTPKPWPSVWSYRDTPMPIVLPIPEGLPTPLQPRKYRKPIKRAVPRPVRTPKKPPGLLSHPLPEPLPCPMNAQRSQRLAFDFTPFQTPETVHALWNKLDQQTQALEKRRKEIIELKTLRNQYEVLLVQQQTKIQKLLEGIKCPTTSPEEKAELAKELQLLEKLHIEAKHQLLEVLAILLKIAEQQQKQWVEQKKQEEQCGKLQKLKCL</sequence>
<organism evidence="2 3">
    <name type="scientific">Chiloscyllium punctatum</name>
    <name type="common">Brownbanded bambooshark</name>
    <name type="synonym">Hemiscyllium punctatum</name>
    <dbReference type="NCBI Taxonomy" id="137246"/>
    <lineage>
        <taxon>Eukaryota</taxon>
        <taxon>Metazoa</taxon>
        <taxon>Chordata</taxon>
        <taxon>Craniata</taxon>
        <taxon>Vertebrata</taxon>
        <taxon>Chondrichthyes</taxon>
        <taxon>Elasmobranchii</taxon>
        <taxon>Galeomorphii</taxon>
        <taxon>Galeoidea</taxon>
        <taxon>Orectolobiformes</taxon>
        <taxon>Hemiscylliidae</taxon>
        <taxon>Chiloscyllium</taxon>
    </lineage>
</organism>
<dbReference type="OrthoDB" id="10495975at2759"/>
<gene>
    <name evidence="2" type="ORF">chiPu_0016606</name>
</gene>
<dbReference type="AlphaFoldDB" id="A0A401T641"/>
<feature type="region of interest" description="Disordered" evidence="1">
    <location>
        <begin position="1"/>
        <end position="64"/>
    </location>
</feature>
<reference evidence="2 3" key="1">
    <citation type="journal article" date="2018" name="Nat. Ecol. Evol.">
        <title>Shark genomes provide insights into elasmobranch evolution and the origin of vertebrates.</title>
        <authorList>
            <person name="Hara Y"/>
            <person name="Yamaguchi K"/>
            <person name="Onimaru K"/>
            <person name="Kadota M"/>
            <person name="Koyanagi M"/>
            <person name="Keeley SD"/>
            <person name="Tatsumi K"/>
            <person name="Tanaka K"/>
            <person name="Motone F"/>
            <person name="Kageyama Y"/>
            <person name="Nozu R"/>
            <person name="Adachi N"/>
            <person name="Nishimura O"/>
            <person name="Nakagawa R"/>
            <person name="Tanegashima C"/>
            <person name="Kiyatake I"/>
            <person name="Matsumoto R"/>
            <person name="Murakumo K"/>
            <person name="Nishida K"/>
            <person name="Terakita A"/>
            <person name="Kuratani S"/>
            <person name="Sato K"/>
            <person name="Hyodo S Kuraku.S."/>
        </authorList>
    </citation>
    <scope>NUCLEOTIDE SEQUENCE [LARGE SCALE GENOMIC DNA]</scope>
</reference>
<comment type="caution">
    <text evidence="2">The sequence shown here is derived from an EMBL/GenBank/DDBJ whole genome shotgun (WGS) entry which is preliminary data.</text>
</comment>
<evidence type="ECO:0000313" key="2">
    <source>
        <dbReference type="EMBL" id="GCC38095.1"/>
    </source>
</evidence>
<dbReference type="EMBL" id="BEZZ01001110">
    <property type="protein sequence ID" value="GCC38095.1"/>
    <property type="molecule type" value="Genomic_DNA"/>
</dbReference>
<accession>A0A401T641</accession>
<dbReference type="Proteomes" id="UP000287033">
    <property type="component" value="Unassembled WGS sequence"/>
</dbReference>
<feature type="compositionally biased region" description="Pro residues" evidence="1">
    <location>
        <begin position="50"/>
        <end position="63"/>
    </location>
</feature>
<keyword evidence="3" id="KW-1185">Reference proteome</keyword>